<protein>
    <submittedName>
        <fullName evidence="1">Uncharacterized protein</fullName>
    </submittedName>
</protein>
<name>A0A4C1ZGY6_EUMVA</name>
<evidence type="ECO:0000313" key="1">
    <source>
        <dbReference type="EMBL" id="GBP85877.1"/>
    </source>
</evidence>
<gene>
    <name evidence="1" type="ORF">EVAR_62021_1</name>
</gene>
<dbReference type="EMBL" id="BGZK01001765">
    <property type="protein sequence ID" value="GBP85877.1"/>
    <property type="molecule type" value="Genomic_DNA"/>
</dbReference>
<proteinExistence type="predicted"/>
<dbReference type="Proteomes" id="UP000299102">
    <property type="component" value="Unassembled WGS sequence"/>
</dbReference>
<dbReference type="AlphaFoldDB" id="A0A4C1ZGY6"/>
<comment type="caution">
    <text evidence="1">The sequence shown here is derived from an EMBL/GenBank/DDBJ whole genome shotgun (WGS) entry which is preliminary data.</text>
</comment>
<keyword evidence="2" id="KW-1185">Reference proteome</keyword>
<sequence>MRIGMCRLRRVCRFVTECTAETIVLRLWTGKEYRSNWIMCPHLFWTKSDQDASSEIGDDSDVTYHKSSWLCSWNFVRVKVAASTVPERTTARLALRHASSYGTGLADRCPGIGWVWEWGGGECQENKTTTSPPPPLPHTA</sequence>
<accession>A0A4C1ZGY6</accession>
<reference evidence="1 2" key="1">
    <citation type="journal article" date="2019" name="Commun. Biol.">
        <title>The bagworm genome reveals a unique fibroin gene that provides high tensile strength.</title>
        <authorList>
            <person name="Kono N."/>
            <person name="Nakamura H."/>
            <person name="Ohtoshi R."/>
            <person name="Tomita M."/>
            <person name="Numata K."/>
            <person name="Arakawa K."/>
        </authorList>
    </citation>
    <scope>NUCLEOTIDE SEQUENCE [LARGE SCALE GENOMIC DNA]</scope>
</reference>
<organism evidence="1 2">
    <name type="scientific">Eumeta variegata</name>
    <name type="common">Bagworm moth</name>
    <name type="synonym">Eumeta japonica</name>
    <dbReference type="NCBI Taxonomy" id="151549"/>
    <lineage>
        <taxon>Eukaryota</taxon>
        <taxon>Metazoa</taxon>
        <taxon>Ecdysozoa</taxon>
        <taxon>Arthropoda</taxon>
        <taxon>Hexapoda</taxon>
        <taxon>Insecta</taxon>
        <taxon>Pterygota</taxon>
        <taxon>Neoptera</taxon>
        <taxon>Endopterygota</taxon>
        <taxon>Lepidoptera</taxon>
        <taxon>Glossata</taxon>
        <taxon>Ditrysia</taxon>
        <taxon>Tineoidea</taxon>
        <taxon>Psychidae</taxon>
        <taxon>Oiketicinae</taxon>
        <taxon>Eumeta</taxon>
    </lineage>
</organism>
<evidence type="ECO:0000313" key="2">
    <source>
        <dbReference type="Proteomes" id="UP000299102"/>
    </source>
</evidence>